<feature type="domain" description="Fumarylacetoacetase-like C-terminal" evidence="1">
    <location>
        <begin position="81"/>
        <end position="328"/>
    </location>
</feature>
<dbReference type="PANTHER" id="PTHR43211">
    <property type="entry name" value="FUMARYLACETOACETATE HYDROLASE"/>
    <property type="match status" value="1"/>
</dbReference>
<gene>
    <name evidence="3" type="ORF">NF348_11845</name>
</gene>
<comment type="caution">
    <text evidence="3">The sequence shown here is derived from an EMBL/GenBank/DDBJ whole genome shotgun (WGS) entry which is preliminary data.</text>
</comment>
<dbReference type="Proteomes" id="UP001060275">
    <property type="component" value="Unassembled WGS sequence"/>
</dbReference>
<dbReference type="InterPro" id="IPR041072">
    <property type="entry name" value="FAA_hydro_N"/>
</dbReference>
<dbReference type="SUPFAM" id="SSF56529">
    <property type="entry name" value="FAH"/>
    <property type="match status" value="1"/>
</dbReference>
<keyword evidence="3" id="KW-0378">Hydrolase</keyword>
<name>A0A9Q4AQ66_9HYPH</name>
<evidence type="ECO:0000313" key="4">
    <source>
        <dbReference type="Proteomes" id="UP001060275"/>
    </source>
</evidence>
<sequence length="336" mass="35736">MKLATLRNDRPDGQLVVVSTDLARYVSAGRIAPTLQAALDDWDRTVPALSELSRQLDASEITGQPFDPATAEAPLPRAFQWIDGSAYMSHLERVRSLKGSRDHELQSIRPLLYQGGSDSLSAAHAPIIIPSDDLALDFEAEVGVILGPVPMGATRSEAAAAIRLVTVLNDVSLRKLVADDLQNGFGFFHSKPSTSFAPVVITPQSLGAAWADNRLHLPIRIEVNGTLYGQPNAGIGMHFDFADLIVEAARTRKLAAGTIIGGGTVSNPHDQTLPLKPDGIGFACIAEARTAEKAKYGRARTPFLKPGDKVRIGAVAASGQSLFGTIDQPVTLLAHG</sequence>
<dbReference type="RefSeq" id="WP_254674894.1">
    <property type="nucleotide sequence ID" value="NZ_JAMWDU010000004.1"/>
</dbReference>
<accession>A0A9Q4AQ66</accession>
<dbReference type="AlphaFoldDB" id="A0A9Q4AQ66"/>
<protein>
    <submittedName>
        <fullName evidence="3">Fumarylacetoacetate hydrolase family protein</fullName>
    </submittedName>
</protein>
<dbReference type="InterPro" id="IPR036663">
    <property type="entry name" value="Fumarylacetoacetase_C_sf"/>
</dbReference>
<dbReference type="GO" id="GO:0016787">
    <property type="term" value="F:hydrolase activity"/>
    <property type="evidence" value="ECO:0007669"/>
    <property type="project" value="UniProtKB-KW"/>
</dbReference>
<dbReference type="InterPro" id="IPR011234">
    <property type="entry name" value="Fumarylacetoacetase-like_C"/>
</dbReference>
<dbReference type="Gene3D" id="3.90.850.10">
    <property type="entry name" value="Fumarylacetoacetase-like, C-terminal domain"/>
    <property type="match status" value="1"/>
</dbReference>
<evidence type="ECO:0000259" key="1">
    <source>
        <dbReference type="Pfam" id="PF01557"/>
    </source>
</evidence>
<dbReference type="EMBL" id="JAMWDU010000004">
    <property type="protein sequence ID" value="MCP8887805.1"/>
    <property type="molecule type" value="Genomic_DNA"/>
</dbReference>
<reference evidence="3" key="1">
    <citation type="submission" date="2022-06" db="EMBL/GenBank/DDBJ databases">
        <title>Devosia sp. XJ19-45 genome assembly.</title>
        <authorList>
            <person name="Li B."/>
            <person name="Cai M."/>
            <person name="Nie G."/>
            <person name="Li W."/>
        </authorList>
    </citation>
    <scope>NUCLEOTIDE SEQUENCE</scope>
    <source>
        <strain evidence="3">XJ19-45</strain>
    </source>
</reference>
<dbReference type="Pfam" id="PF18288">
    <property type="entry name" value="FAA_hydro_N_2"/>
    <property type="match status" value="1"/>
</dbReference>
<evidence type="ECO:0000259" key="2">
    <source>
        <dbReference type="Pfam" id="PF18288"/>
    </source>
</evidence>
<proteinExistence type="predicted"/>
<dbReference type="PANTHER" id="PTHR43211:SF1">
    <property type="entry name" value="BLL6422 PROTEIN"/>
    <property type="match status" value="1"/>
</dbReference>
<keyword evidence="4" id="KW-1185">Reference proteome</keyword>
<dbReference type="Pfam" id="PF01557">
    <property type="entry name" value="FAA_hydrolase"/>
    <property type="match status" value="1"/>
</dbReference>
<evidence type="ECO:0000313" key="3">
    <source>
        <dbReference type="EMBL" id="MCP8887805.1"/>
    </source>
</evidence>
<feature type="domain" description="Fumarylacetoacetase N-terminal" evidence="2">
    <location>
        <begin position="1"/>
        <end position="77"/>
    </location>
</feature>
<organism evidence="3 4">
    <name type="scientific">Devosia ureilytica</name>
    <dbReference type="NCBI Taxonomy" id="2952754"/>
    <lineage>
        <taxon>Bacteria</taxon>
        <taxon>Pseudomonadati</taxon>
        <taxon>Pseudomonadota</taxon>
        <taxon>Alphaproteobacteria</taxon>
        <taxon>Hyphomicrobiales</taxon>
        <taxon>Devosiaceae</taxon>
        <taxon>Devosia</taxon>
    </lineage>
</organism>